<proteinExistence type="predicted"/>
<dbReference type="Gene3D" id="2.60.40.3110">
    <property type="match status" value="1"/>
</dbReference>
<comment type="caution">
    <text evidence="2">The sequence shown here is derived from an EMBL/GenBank/DDBJ whole genome shotgun (WGS) entry which is preliminary data.</text>
</comment>
<dbReference type="Pfam" id="PF00577">
    <property type="entry name" value="Usher"/>
    <property type="match status" value="1"/>
</dbReference>
<dbReference type="GO" id="GO:0009279">
    <property type="term" value="C:cell outer membrane"/>
    <property type="evidence" value="ECO:0007669"/>
    <property type="project" value="TreeGrafter"/>
</dbReference>
<dbReference type="PANTHER" id="PTHR30451:SF5">
    <property type="entry name" value="SLR0019 PROTEIN"/>
    <property type="match status" value="1"/>
</dbReference>
<gene>
    <name evidence="2" type="ORF">H735_00735</name>
</gene>
<dbReference type="EMBL" id="JPRD01000003">
    <property type="protein sequence ID" value="KIF54901.1"/>
    <property type="molecule type" value="Genomic_DNA"/>
</dbReference>
<dbReference type="PANTHER" id="PTHR30451">
    <property type="entry name" value="OUTER MEMBRANE USHER PROTEIN"/>
    <property type="match status" value="1"/>
</dbReference>
<sequence>MKNLILCLTLVTAMQTAIAQSWLFPFPVTWGENTIGEVDAYSDGMTVGSINVEQLAQSVEKLINGETLTALRDFSGEYITVEQLDRMGINATFDSSEQSINLVIDESAAAEFLLSFGSKYEPAQYSESAFWTMQNTLNASTDYTLFSDSNAEDTQTWLGEWLVRANIGGVRGANIDVSGFVTGGNDVDSDVYRGEARLFFDEPSTPWRLTFGDVTQTSAGHLPSTPMGGVAFERLYQDLQPTRNIQNGGTQPLVLNESADVEIYINDIFLTEIRLPPGRYTLDDLPLVSGTNDVRLDISYQSGRTDTIVYSQFFNSRLLREGISDFGFYSGLASTIDDNNFKYDDEQWITSGYYDYGISDTLTLGVNGLYHPEGQQLGVIATIGSDWGNLGVRASAQNNNPNDETGSIYSLDYSHQLWGTDSYGSPNFRLGVEYQDKYFALPWQFADPSTGLRVFSNYVFTITDDLNLILSGDYRDFEEEEVEWLASSEIAWQIFNLSLSAGVEKEENPNDNIDETRFIFSADWDWNSIDGQYNANVSYSNEPDTYRAQFQRPSDDYTGSYGYALTAEGDADSQTYSVEGNYVANRFITDAKVSHLEFDNADSYQTASLRASTALTLADGNLAWSRPINGPVAIVAVHDSLDADVEINAVADDPAEAISTSTINNAVQLSGGHQLSSIYINVPDAPVGYDFGDHEYNITPGSQTGHLIKIGSAASKTIIGTIELGPKKPLKLFQGQLVGQQKTYDFFTNRSGRFVVEGVAPGSYTIMIDGFSPAKLNVPETNENLIYLPTLLIKEG</sequence>
<dbReference type="PATRIC" id="fig|1229493.5.peg.2824"/>
<dbReference type="RefSeq" id="WP_020193907.1">
    <property type="nucleotide sequence ID" value="NZ_BAOH01000001.1"/>
</dbReference>
<dbReference type="GO" id="GO:0009297">
    <property type="term" value="P:pilus assembly"/>
    <property type="evidence" value="ECO:0007669"/>
    <property type="project" value="InterPro"/>
</dbReference>
<name>A0A0C1ZPN3_9VIBR</name>
<evidence type="ECO:0000313" key="2">
    <source>
        <dbReference type="EMBL" id="KIF54901.1"/>
    </source>
</evidence>
<evidence type="ECO:0000313" key="3">
    <source>
        <dbReference type="Proteomes" id="UP000031586"/>
    </source>
</evidence>
<feature type="chain" id="PRO_5002161864" evidence="1">
    <location>
        <begin position="20"/>
        <end position="796"/>
    </location>
</feature>
<dbReference type="InterPro" id="IPR000015">
    <property type="entry name" value="Fimb_usher"/>
</dbReference>
<feature type="signal peptide" evidence="1">
    <location>
        <begin position="1"/>
        <end position="19"/>
    </location>
</feature>
<protein>
    <submittedName>
        <fullName evidence="2">Pilus assembly protein PapC</fullName>
    </submittedName>
</protein>
<dbReference type="Proteomes" id="UP000031586">
    <property type="component" value="Unassembled WGS sequence"/>
</dbReference>
<accession>A0A0C1ZPN3</accession>
<dbReference type="AlphaFoldDB" id="A0A0C1ZPN3"/>
<organism evidence="2 3">
    <name type="scientific">Vibrio owensii CAIM 1854 = LMG 25443</name>
    <dbReference type="NCBI Taxonomy" id="1229493"/>
    <lineage>
        <taxon>Bacteria</taxon>
        <taxon>Pseudomonadati</taxon>
        <taxon>Pseudomonadota</taxon>
        <taxon>Gammaproteobacteria</taxon>
        <taxon>Vibrionales</taxon>
        <taxon>Vibrionaceae</taxon>
        <taxon>Vibrio</taxon>
    </lineage>
</organism>
<reference evidence="2 3" key="1">
    <citation type="submission" date="2014-07" db="EMBL/GenBank/DDBJ databases">
        <title>Unique and conserved regions in Vibrio harveyi and related species in comparison with the shrimp pathogen Vibrio harveyi CAIM 1792.</title>
        <authorList>
            <person name="Espinoza-Valles I."/>
            <person name="Vora G."/>
            <person name="Leekitcharoenphon P."/>
            <person name="Ussery D."/>
            <person name="Hoj L."/>
            <person name="Gomez-Gil B."/>
        </authorList>
    </citation>
    <scope>NUCLEOTIDE SEQUENCE [LARGE SCALE GENOMIC DNA]</scope>
    <source>
        <strain evidence="3">CAIM 1854 / LMG 25443</strain>
    </source>
</reference>
<evidence type="ECO:0000256" key="1">
    <source>
        <dbReference type="SAM" id="SignalP"/>
    </source>
</evidence>
<keyword evidence="1" id="KW-0732">Signal</keyword>
<dbReference type="GO" id="GO:0015473">
    <property type="term" value="F:fimbrial usher porin activity"/>
    <property type="evidence" value="ECO:0007669"/>
    <property type="project" value="InterPro"/>
</dbReference>